<reference evidence="2 3" key="2">
    <citation type="submission" date="2019-09" db="EMBL/GenBank/DDBJ databases">
        <authorList>
            <person name="Jin C."/>
        </authorList>
    </citation>
    <scope>NUCLEOTIDE SEQUENCE [LARGE SCALE GENOMIC DNA]</scope>
    <source>
        <strain evidence="2 3">BN140041</strain>
    </source>
</reference>
<dbReference type="InterPro" id="IPR006944">
    <property type="entry name" value="Phage/GTA_portal"/>
</dbReference>
<evidence type="ECO:0000256" key="1">
    <source>
        <dbReference type="SAM" id="MobiDB-lite"/>
    </source>
</evidence>
<dbReference type="AlphaFoldDB" id="A0A5B1LVZ4"/>
<proteinExistence type="predicted"/>
<sequence>MPNPPRRLAGHTEQRGLWHRATGNLQLAGGEGIVYIGSDMWPGVLGSSSTAEALPVVTRATSLITGPLTAAPFRVQQLGAGSPLQTPRWVTDPMLLRPDNRLVTSESVYPAVNRLSRSDFWTGFLRSAIWWGLGAFVCQEDESGAPLAGTLRLINPNLLSTKRAKDDGSLRWVLGDGGDEVLFTRDGYATVGPVTYRLVAMRNPHSPVDVDGRSQGVFGMHPATFGLASQVDTYASGTFRSGVPAGYIKVNQPGLTQEQATALKEAWLGAHGGDSRSVAILNATTDFSPISMSPVDTALVEVKRLVIADVAFSFGIDPMNLGVSLANSATYSNTRDAWLNHRDFGLSPWITALQDTLSALLPGDRTVKVAVDGFANPPAGERYQAYKVAIDAGILTVDEVRALEGLPALELEKAPKTPPDTELPSISEEEEATNGDT</sequence>
<feature type="compositionally biased region" description="Acidic residues" evidence="1">
    <location>
        <begin position="427"/>
        <end position="437"/>
    </location>
</feature>
<gene>
    <name evidence="2" type="ORF">F0U47_18975</name>
</gene>
<dbReference type="EMBL" id="VUJW01000012">
    <property type="protein sequence ID" value="KAA1424318.1"/>
    <property type="molecule type" value="Genomic_DNA"/>
</dbReference>
<evidence type="ECO:0000313" key="3">
    <source>
        <dbReference type="Proteomes" id="UP000324351"/>
    </source>
</evidence>
<accession>A0A5B1LVZ4</accession>
<feature type="region of interest" description="Disordered" evidence="1">
    <location>
        <begin position="409"/>
        <end position="437"/>
    </location>
</feature>
<name>A0A5B1LVZ4_9ACTN</name>
<comment type="caution">
    <text evidence="2">The sequence shown here is derived from an EMBL/GenBank/DDBJ whole genome shotgun (WGS) entry which is preliminary data.</text>
</comment>
<protein>
    <submittedName>
        <fullName evidence="2">Phage portal protein</fullName>
    </submittedName>
</protein>
<keyword evidence="3" id="KW-1185">Reference proteome</keyword>
<organism evidence="2 3">
    <name type="scientific">Nocardioides antri</name>
    <dbReference type="NCBI Taxonomy" id="2607659"/>
    <lineage>
        <taxon>Bacteria</taxon>
        <taxon>Bacillati</taxon>
        <taxon>Actinomycetota</taxon>
        <taxon>Actinomycetes</taxon>
        <taxon>Propionibacteriales</taxon>
        <taxon>Nocardioidaceae</taxon>
        <taxon>Nocardioides</taxon>
    </lineage>
</organism>
<evidence type="ECO:0000313" key="2">
    <source>
        <dbReference type="EMBL" id="KAA1424318.1"/>
    </source>
</evidence>
<dbReference type="Pfam" id="PF04860">
    <property type="entry name" value="Phage_portal"/>
    <property type="match status" value="1"/>
</dbReference>
<dbReference type="Proteomes" id="UP000324351">
    <property type="component" value="Unassembled WGS sequence"/>
</dbReference>
<reference evidence="2 3" key="1">
    <citation type="submission" date="2019-09" db="EMBL/GenBank/DDBJ databases">
        <title>Nocardioides panacisoli sp. nov., isolated from the soil of a ginseng field.</title>
        <authorList>
            <person name="Cho C."/>
        </authorList>
    </citation>
    <scope>NUCLEOTIDE SEQUENCE [LARGE SCALE GENOMIC DNA]</scope>
    <source>
        <strain evidence="2 3">BN140041</strain>
    </source>
</reference>